<proteinExistence type="predicted"/>
<name>A0A1X2HBZ2_SYNRA</name>
<evidence type="ECO:0000313" key="3">
    <source>
        <dbReference type="Proteomes" id="UP000242180"/>
    </source>
</evidence>
<dbReference type="GO" id="GO:0005634">
    <property type="term" value="C:nucleus"/>
    <property type="evidence" value="ECO:0007669"/>
    <property type="project" value="TreeGrafter"/>
</dbReference>
<dbReference type="AlphaFoldDB" id="A0A1X2HBZ2"/>
<dbReference type="GO" id="GO:0006357">
    <property type="term" value="P:regulation of transcription by RNA polymerase II"/>
    <property type="evidence" value="ECO:0007669"/>
    <property type="project" value="TreeGrafter"/>
</dbReference>
<dbReference type="Proteomes" id="UP000242180">
    <property type="component" value="Unassembled WGS sequence"/>
</dbReference>
<feature type="compositionally biased region" description="Low complexity" evidence="1">
    <location>
        <begin position="240"/>
        <end position="249"/>
    </location>
</feature>
<dbReference type="Pfam" id="PF08618">
    <property type="entry name" value="Opi1"/>
    <property type="match status" value="2"/>
</dbReference>
<sequence>MAQSHSSPMSITQLCNNGNEEHDHQRQRRSSAVSSTSSTYDYHPDPDVQLAAEALGDMAKAKTTVPTSNITLPPLSTYASAPSTSPSSPLPTPTSSSLSNNRLSFSSELAADDDPSSQPPQHFMNRVSNFPLVNSALRAYETTKHSNGVVKYGVEMVESFAGPIYDKFGRRAPSESPELEERCRQLAISGPDPEDEAAVAAATALAQASLSDEPRDGFRRRRAEEPRDDKTVKKTRSRPASRSTSPHRPYSLSQKSTTAVRHHPTPIPRSRWQQIVMHAGSAAGTTAAVISEESMKCLRYCLSWLQYAMRHIEQQMDILRNFLVSLATQGSKNKRAQSKSDSQTVAVPSSASSTLNAVKKEIIDTLRKVVDVISKYAGSGLPEQAKASVRSFILALPGRWAALNTSTTTSPVASPAIGPQVHETSIKLLNFGDESIEMLGSVSGVFSDTIERAELWLERLRVVRGSQSSSRRPSSTKQTPPEETTEMMDTST</sequence>
<feature type="compositionally biased region" description="Polar residues" evidence="1">
    <location>
        <begin position="1"/>
        <end position="18"/>
    </location>
</feature>
<feature type="region of interest" description="Disordered" evidence="1">
    <location>
        <begin position="465"/>
        <end position="492"/>
    </location>
</feature>
<feature type="compositionally biased region" description="Low complexity" evidence="1">
    <location>
        <begin position="72"/>
        <end position="99"/>
    </location>
</feature>
<accession>A0A1X2HBZ2</accession>
<feature type="compositionally biased region" description="Basic and acidic residues" evidence="1">
    <location>
        <begin position="212"/>
        <end position="232"/>
    </location>
</feature>
<dbReference type="GO" id="GO:0030968">
    <property type="term" value="P:endoplasmic reticulum unfolded protein response"/>
    <property type="evidence" value="ECO:0007669"/>
    <property type="project" value="TreeGrafter"/>
</dbReference>
<dbReference type="PANTHER" id="PTHR38406">
    <property type="entry name" value="TRANSCRIPTIONAL REPRESSOR OPI1"/>
    <property type="match status" value="1"/>
</dbReference>
<reference evidence="2 3" key="1">
    <citation type="submission" date="2016-07" db="EMBL/GenBank/DDBJ databases">
        <title>Pervasive Adenine N6-methylation of Active Genes in Fungi.</title>
        <authorList>
            <consortium name="DOE Joint Genome Institute"/>
            <person name="Mondo S.J."/>
            <person name="Dannebaum R.O."/>
            <person name="Kuo R.C."/>
            <person name="Labutti K."/>
            <person name="Haridas S."/>
            <person name="Kuo A."/>
            <person name="Salamov A."/>
            <person name="Ahrendt S.R."/>
            <person name="Lipzen A."/>
            <person name="Sullivan W."/>
            <person name="Andreopoulos W.B."/>
            <person name="Clum A."/>
            <person name="Lindquist E."/>
            <person name="Daum C."/>
            <person name="Ramamoorthy G.K."/>
            <person name="Gryganskyi A."/>
            <person name="Culley D."/>
            <person name="Magnuson J.K."/>
            <person name="James T.Y."/>
            <person name="O'Malley M.A."/>
            <person name="Stajich J.E."/>
            <person name="Spatafora J.W."/>
            <person name="Visel A."/>
            <person name="Grigoriev I.V."/>
        </authorList>
    </citation>
    <scope>NUCLEOTIDE SEQUENCE [LARGE SCALE GENOMIC DNA]</scope>
    <source>
        <strain evidence="2 3">NRRL 2496</strain>
    </source>
</reference>
<dbReference type="InParanoid" id="A0A1X2HBZ2"/>
<gene>
    <name evidence="2" type="ORF">BCR43DRAFT_491491</name>
</gene>
<dbReference type="STRING" id="13706.A0A1X2HBZ2"/>
<evidence type="ECO:0000313" key="2">
    <source>
        <dbReference type="EMBL" id="ORY96321.1"/>
    </source>
</evidence>
<protein>
    <submittedName>
        <fullName evidence="2">Transcription factor Opi1-domain-containing protein</fullName>
    </submittedName>
</protein>
<feature type="region of interest" description="Disordered" evidence="1">
    <location>
        <begin position="1"/>
        <end position="101"/>
    </location>
</feature>
<dbReference type="GO" id="GO:0003714">
    <property type="term" value="F:transcription corepressor activity"/>
    <property type="evidence" value="ECO:0007669"/>
    <property type="project" value="InterPro"/>
</dbReference>
<dbReference type="GO" id="GO:0008654">
    <property type="term" value="P:phospholipid biosynthetic process"/>
    <property type="evidence" value="ECO:0007669"/>
    <property type="project" value="TreeGrafter"/>
</dbReference>
<dbReference type="GO" id="GO:0005783">
    <property type="term" value="C:endoplasmic reticulum"/>
    <property type="evidence" value="ECO:0007669"/>
    <property type="project" value="TreeGrafter"/>
</dbReference>
<keyword evidence="3" id="KW-1185">Reference proteome</keyword>
<evidence type="ECO:0000256" key="1">
    <source>
        <dbReference type="SAM" id="MobiDB-lite"/>
    </source>
</evidence>
<dbReference type="EMBL" id="MCGN01000005">
    <property type="protein sequence ID" value="ORY96321.1"/>
    <property type="molecule type" value="Genomic_DNA"/>
</dbReference>
<organism evidence="2 3">
    <name type="scientific">Syncephalastrum racemosum</name>
    <name type="common">Filamentous fungus</name>
    <dbReference type="NCBI Taxonomy" id="13706"/>
    <lineage>
        <taxon>Eukaryota</taxon>
        <taxon>Fungi</taxon>
        <taxon>Fungi incertae sedis</taxon>
        <taxon>Mucoromycota</taxon>
        <taxon>Mucoromycotina</taxon>
        <taxon>Mucoromycetes</taxon>
        <taxon>Mucorales</taxon>
        <taxon>Syncephalastraceae</taxon>
        <taxon>Syncephalastrum</taxon>
    </lineage>
</organism>
<comment type="caution">
    <text evidence="2">The sequence shown here is derived from an EMBL/GenBank/DDBJ whole genome shotgun (WGS) entry which is preliminary data.</text>
</comment>
<dbReference type="OrthoDB" id="2441642at2759"/>
<dbReference type="OMA" id="WQQIVLH"/>
<feature type="region of interest" description="Disordered" evidence="1">
    <location>
        <begin position="201"/>
        <end position="269"/>
    </location>
</feature>
<dbReference type="InterPro" id="IPR013927">
    <property type="entry name" value="TF_Opi1_Ccg-8"/>
</dbReference>
<dbReference type="PANTHER" id="PTHR38406:SF1">
    <property type="entry name" value="TRANSCRIPTIONAL REPRESSOR OPI1"/>
    <property type="match status" value="1"/>
</dbReference>
<feature type="compositionally biased region" description="Low complexity" evidence="1">
    <location>
        <begin position="30"/>
        <end position="39"/>
    </location>
</feature>